<dbReference type="Proteomes" id="UP000189796">
    <property type="component" value="Chromosome I"/>
</dbReference>
<evidence type="ECO:0000313" key="2">
    <source>
        <dbReference type="Proteomes" id="UP000189796"/>
    </source>
</evidence>
<dbReference type="EMBL" id="LT670817">
    <property type="protein sequence ID" value="SHH13397.1"/>
    <property type="molecule type" value="Genomic_DNA"/>
</dbReference>
<gene>
    <name evidence="1" type="ORF">SAMN05443248_3809</name>
</gene>
<sequence length="123" mass="13129">MVRDACATGVTAVRTFDLAVRRKMLHLQIIKGLRLVDKLVTSTALPAVKTSASRAGLLADPQLSLLKGNIVVVQLATVLRTVRAVAVALPQLALMLQLLLCFQPLGFCSFEEGLLVGKPRAPA</sequence>
<evidence type="ECO:0000313" key="1">
    <source>
        <dbReference type="EMBL" id="SHH13397.1"/>
    </source>
</evidence>
<reference evidence="1 2" key="1">
    <citation type="submission" date="2016-11" db="EMBL/GenBank/DDBJ databases">
        <authorList>
            <person name="Jaros S."/>
            <person name="Januszkiewicz K."/>
            <person name="Wedrychowicz H."/>
        </authorList>
    </citation>
    <scope>NUCLEOTIDE SEQUENCE [LARGE SCALE GENOMIC DNA]</scope>
    <source>
        <strain evidence="1 2">GAS138</strain>
    </source>
</reference>
<organism evidence="1 2">
    <name type="scientific">Bradyrhizobium erythrophlei</name>
    <dbReference type="NCBI Taxonomy" id="1437360"/>
    <lineage>
        <taxon>Bacteria</taxon>
        <taxon>Pseudomonadati</taxon>
        <taxon>Pseudomonadota</taxon>
        <taxon>Alphaproteobacteria</taxon>
        <taxon>Hyphomicrobiales</taxon>
        <taxon>Nitrobacteraceae</taxon>
        <taxon>Bradyrhizobium</taxon>
    </lineage>
</organism>
<name>A0A1M5QH10_9BRAD</name>
<accession>A0A1M5QH10</accession>
<dbReference type="AlphaFoldDB" id="A0A1M5QH10"/>
<proteinExistence type="predicted"/>
<protein>
    <submittedName>
        <fullName evidence="1">Uncharacterized protein</fullName>
    </submittedName>
</protein>